<sequence>MASFVRMSKNFVNLGTLYSPLYANPPWRPSGTKVNLGNLYTAQFYQRRTGFGYFEDGSIFINPRGYAEHDAFEAEMKLLLPFVRGPSPKLEQIRQSSDERKRLIVIAQNKVTGSSHTVYARNAKDGEMIVVGKWPFERIKFATDPTHSRLLLAKFDRKPKILGYQHRLSLVKALATFRGTLVDGVLQPNVRLGNGLTLTTSVKLDGHVATKAKLRTAENVKTGAHKHPAVRFHPVPPKRRDEKPEVERRREIPGLRPNRQLSAQNNELSDREAELNRRERELLRLQQQLLLRAVAPPRERSAPPGRYDPQEEPPTSNRPAEGPTSSHSRISDLELRERDFELRERELQHKNELLRWKHKNLVLQKRLAQQKLARARAKGLVERWKTEESMTTLSPTPEDESFDELFPGDSALPEDPTPADEPSDPFSELYRIKLPKRR</sequence>
<organism evidence="2 3">
    <name type="scientific">Lentithecium fluviatile CBS 122367</name>
    <dbReference type="NCBI Taxonomy" id="1168545"/>
    <lineage>
        <taxon>Eukaryota</taxon>
        <taxon>Fungi</taxon>
        <taxon>Dikarya</taxon>
        <taxon>Ascomycota</taxon>
        <taxon>Pezizomycotina</taxon>
        <taxon>Dothideomycetes</taxon>
        <taxon>Pleosporomycetidae</taxon>
        <taxon>Pleosporales</taxon>
        <taxon>Massarineae</taxon>
        <taxon>Lentitheciaceae</taxon>
        <taxon>Lentithecium</taxon>
    </lineage>
</organism>
<evidence type="ECO:0000256" key="1">
    <source>
        <dbReference type="SAM" id="MobiDB-lite"/>
    </source>
</evidence>
<feature type="region of interest" description="Disordered" evidence="1">
    <location>
        <begin position="384"/>
        <end position="438"/>
    </location>
</feature>
<name>A0A6G1JNN5_9PLEO</name>
<feature type="compositionally biased region" description="Polar residues" evidence="1">
    <location>
        <begin position="313"/>
        <end position="328"/>
    </location>
</feature>
<proteinExistence type="predicted"/>
<gene>
    <name evidence="2" type="ORF">K458DRAFT_381577</name>
</gene>
<dbReference type="Proteomes" id="UP000799291">
    <property type="component" value="Unassembled WGS sequence"/>
</dbReference>
<protein>
    <submittedName>
        <fullName evidence="2">Uncharacterized protein</fullName>
    </submittedName>
</protein>
<feature type="compositionally biased region" description="Basic and acidic residues" evidence="1">
    <location>
        <begin position="238"/>
        <end position="253"/>
    </location>
</feature>
<dbReference type="AlphaFoldDB" id="A0A6G1JNN5"/>
<reference evidence="2" key="1">
    <citation type="journal article" date="2020" name="Stud. Mycol.">
        <title>101 Dothideomycetes genomes: a test case for predicting lifestyles and emergence of pathogens.</title>
        <authorList>
            <person name="Haridas S."/>
            <person name="Albert R."/>
            <person name="Binder M."/>
            <person name="Bloem J."/>
            <person name="Labutti K."/>
            <person name="Salamov A."/>
            <person name="Andreopoulos B."/>
            <person name="Baker S."/>
            <person name="Barry K."/>
            <person name="Bills G."/>
            <person name="Bluhm B."/>
            <person name="Cannon C."/>
            <person name="Castanera R."/>
            <person name="Culley D."/>
            <person name="Daum C."/>
            <person name="Ezra D."/>
            <person name="Gonzalez J."/>
            <person name="Henrissat B."/>
            <person name="Kuo A."/>
            <person name="Liang C."/>
            <person name="Lipzen A."/>
            <person name="Lutzoni F."/>
            <person name="Magnuson J."/>
            <person name="Mondo S."/>
            <person name="Nolan M."/>
            <person name="Ohm R."/>
            <person name="Pangilinan J."/>
            <person name="Park H.-J."/>
            <person name="Ramirez L."/>
            <person name="Alfaro M."/>
            <person name="Sun H."/>
            <person name="Tritt A."/>
            <person name="Yoshinaga Y."/>
            <person name="Zwiers L.-H."/>
            <person name="Turgeon B."/>
            <person name="Goodwin S."/>
            <person name="Spatafora J."/>
            <person name="Crous P."/>
            <person name="Grigoriev I."/>
        </authorList>
    </citation>
    <scope>NUCLEOTIDE SEQUENCE</scope>
    <source>
        <strain evidence="2">CBS 122367</strain>
    </source>
</reference>
<feature type="region of interest" description="Disordered" evidence="1">
    <location>
        <begin position="293"/>
        <end position="332"/>
    </location>
</feature>
<dbReference type="OrthoDB" id="3800277at2759"/>
<dbReference type="EMBL" id="MU005569">
    <property type="protein sequence ID" value="KAF2691735.1"/>
    <property type="molecule type" value="Genomic_DNA"/>
</dbReference>
<feature type="region of interest" description="Disordered" evidence="1">
    <location>
        <begin position="218"/>
        <end position="273"/>
    </location>
</feature>
<keyword evidence="3" id="KW-1185">Reference proteome</keyword>
<evidence type="ECO:0000313" key="3">
    <source>
        <dbReference type="Proteomes" id="UP000799291"/>
    </source>
</evidence>
<accession>A0A6G1JNN5</accession>
<evidence type="ECO:0000313" key="2">
    <source>
        <dbReference type="EMBL" id="KAF2691735.1"/>
    </source>
</evidence>